<dbReference type="EMBL" id="JADJEV010000003">
    <property type="protein sequence ID" value="MBK6972556.1"/>
    <property type="molecule type" value="Genomic_DNA"/>
</dbReference>
<dbReference type="Proteomes" id="UP000807785">
    <property type="component" value="Unassembled WGS sequence"/>
</dbReference>
<organism evidence="2 3">
    <name type="scientific">Candidatus Methylophosphatis roskildensis</name>
    <dbReference type="NCBI Taxonomy" id="2899263"/>
    <lineage>
        <taxon>Bacteria</taxon>
        <taxon>Pseudomonadati</taxon>
        <taxon>Pseudomonadota</taxon>
        <taxon>Betaproteobacteria</taxon>
        <taxon>Nitrosomonadales</taxon>
        <taxon>Sterolibacteriaceae</taxon>
        <taxon>Candidatus Methylophosphatis</taxon>
    </lineage>
</organism>
<dbReference type="AlphaFoldDB" id="A0A9D7DXB3"/>
<reference evidence="2" key="1">
    <citation type="submission" date="2020-10" db="EMBL/GenBank/DDBJ databases">
        <title>Connecting structure to function with the recovery of over 1000 high-quality activated sludge metagenome-assembled genomes encoding full-length rRNA genes using long-read sequencing.</title>
        <authorList>
            <person name="Singleton C.M."/>
            <person name="Petriglieri F."/>
            <person name="Kristensen J.M."/>
            <person name="Kirkegaard R.H."/>
            <person name="Michaelsen T.Y."/>
            <person name="Andersen M.H."/>
            <person name="Karst S.M."/>
            <person name="Dueholm M.S."/>
            <person name="Nielsen P.H."/>
            <person name="Albertsen M."/>
        </authorList>
    </citation>
    <scope>NUCLEOTIDE SEQUENCE</scope>
    <source>
        <strain evidence="2">Bjer_18-Q3-R1-45_BAT3C.347</strain>
    </source>
</reference>
<evidence type="ECO:0000313" key="2">
    <source>
        <dbReference type="EMBL" id="MBK6972556.1"/>
    </source>
</evidence>
<accession>A0A9D7DXB3</accession>
<evidence type="ECO:0000259" key="1">
    <source>
        <dbReference type="Pfam" id="PF09836"/>
    </source>
</evidence>
<proteinExistence type="predicted"/>
<evidence type="ECO:0000313" key="3">
    <source>
        <dbReference type="Proteomes" id="UP000807785"/>
    </source>
</evidence>
<comment type="caution">
    <text evidence="2">The sequence shown here is derived from an EMBL/GenBank/DDBJ whole genome shotgun (WGS) entry which is preliminary data.</text>
</comment>
<name>A0A9D7DXB3_9PROT</name>
<keyword evidence="2" id="KW-0238">DNA-binding</keyword>
<sequence>MTELQEQQRAFRLAVVADGAAAGLLAAGSSDPLRRLQIYRHAYRSRLTDALAANYPALARALGDEAFAALAAQYIDARPSRKPSIRWFGDGLDDYVGQHDVLSHPALRDLLRLEWAICCAFDAADAPVATRDELARLAPEAWPTLRLELHPSVCLLDLDWNVEPIWQALTRDAETGIEQALPEPVEHRHSLVVWREGLTPKWRSLEAAEAECLRALQRGETFEELCRSAARRINAERAPAFVVGWLQRWLADGLIARV</sequence>
<protein>
    <submittedName>
        <fullName evidence="2">DNA-binding domain-containing protein</fullName>
    </submittedName>
</protein>
<dbReference type="GO" id="GO:0003677">
    <property type="term" value="F:DNA binding"/>
    <property type="evidence" value="ECO:0007669"/>
    <property type="project" value="UniProtKB-KW"/>
</dbReference>
<dbReference type="Pfam" id="PF09836">
    <property type="entry name" value="DUF2063"/>
    <property type="match status" value="1"/>
</dbReference>
<dbReference type="Gene3D" id="1.10.150.690">
    <property type="entry name" value="DUF2063"/>
    <property type="match status" value="1"/>
</dbReference>
<dbReference type="InterPro" id="IPR018640">
    <property type="entry name" value="DUF2063"/>
</dbReference>
<feature type="domain" description="Putative DNA-binding" evidence="1">
    <location>
        <begin position="7"/>
        <end position="96"/>
    </location>
</feature>
<dbReference type="InterPro" id="IPR044922">
    <property type="entry name" value="DUF2063_N_sf"/>
</dbReference>
<gene>
    <name evidence="2" type="ORF">IPH26_06265</name>
</gene>